<dbReference type="NCBIfam" id="TIGR03545">
    <property type="entry name" value="TIGR03545 family protein"/>
    <property type="match status" value="1"/>
</dbReference>
<evidence type="ECO:0000313" key="4">
    <source>
        <dbReference type="Proteomes" id="UP000182360"/>
    </source>
</evidence>
<dbReference type="AlphaFoldDB" id="A0A1H9DLH5"/>
<feature type="coiled-coil region" evidence="1">
    <location>
        <begin position="626"/>
        <end position="653"/>
    </location>
</feature>
<dbReference type="EMBL" id="FOFU01000002">
    <property type="protein sequence ID" value="SEQ14167.1"/>
    <property type="molecule type" value="Genomic_DNA"/>
</dbReference>
<keyword evidence="4" id="KW-1185">Reference proteome</keyword>
<keyword evidence="2" id="KW-0472">Membrane</keyword>
<organism evidence="3 4">
    <name type="scientific">Treponema bryantii</name>
    <dbReference type="NCBI Taxonomy" id="163"/>
    <lineage>
        <taxon>Bacteria</taxon>
        <taxon>Pseudomonadati</taxon>
        <taxon>Spirochaetota</taxon>
        <taxon>Spirochaetia</taxon>
        <taxon>Spirochaetales</taxon>
        <taxon>Treponemataceae</taxon>
        <taxon>Treponema</taxon>
    </lineage>
</organism>
<reference evidence="3 4" key="1">
    <citation type="submission" date="2016-10" db="EMBL/GenBank/DDBJ databases">
        <authorList>
            <person name="de Groot N.N."/>
        </authorList>
    </citation>
    <scope>NUCLEOTIDE SEQUENCE [LARGE SCALE GENOMIC DNA]</scope>
    <source>
        <strain evidence="3 4">B25</strain>
    </source>
</reference>
<accession>A0A1H9DLH5</accession>
<evidence type="ECO:0000313" key="3">
    <source>
        <dbReference type="EMBL" id="SEQ14167.1"/>
    </source>
</evidence>
<protein>
    <submittedName>
        <fullName evidence="3">TIGR03545 family protein</fullName>
    </submittedName>
</protein>
<dbReference type="RefSeq" id="WP_074641923.1">
    <property type="nucleotide sequence ID" value="NZ_FOFU01000002.1"/>
</dbReference>
<keyword evidence="2" id="KW-1133">Transmembrane helix</keyword>
<dbReference type="OrthoDB" id="366311at2"/>
<evidence type="ECO:0000256" key="2">
    <source>
        <dbReference type="SAM" id="Phobius"/>
    </source>
</evidence>
<feature type="coiled-coil region" evidence="1">
    <location>
        <begin position="319"/>
        <end position="346"/>
    </location>
</feature>
<evidence type="ECO:0000256" key="1">
    <source>
        <dbReference type="SAM" id="Coils"/>
    </source>
</evidence>
<dbReference type="InterPro" id="IPR019934">
    <property type="entry name" value="CHP03545"/>
</dbReference>
<keyword evidence="2" id="KW-0812">Transmembrane</keyword>
<name>A0A1H9DLH5_9SPIR</name>
<feature type="transmembrane region" description="Helical" evidence="2">
    <location>
        <begin position="86"/>
        <end position="106"/>
    </location>
</feature>
<sequence length="721" mass="80838">MKKIPSLFRKKYTAKKLEKKIYKRLYVPEDKKYVKGLFTEIEKKGAKQIPIFAIPPEKAEQLAKKDMKRLKALAKQIKKQKGRVNFVPLIVTAAFIVAIPICFITFKNIIVKKGIIYACETIFEAKCDIQNVDFKLLDSSLKIKKLEIANKDDYMKNLVDIGSITVDFDLGQLLRKRFVADELSVLGVDTGTERKTSGELPPKKEKKIKKQKEKAAKEASESKLGQVIAEKKAVAANSLESNITGLFNQLNPETLMNNFYSQLQTPELSKQVQEQIPQIVAKWQAKPAEVQQTVDELQKSVNDIMNFDYSAVQNNPLKIKEFIEKIDSTKKNIEKVKNDANGVMKNFNADLAEADGLRKSVQNAVTHDMNFANSEINKIKSLNISDGTKLISGMFENVACDVLGKYYPYAMKGVDYILDLKTKQGSKPKEAKVKKEKKKYSVKRAPGRDIFYRQDKVPALWIKKMAGSGPNFFAQATDIASNQDIINKPAKIDFNMELYNLQHEAKLVVDFRTDTKEPLIRADYGLKNIPLNIPAEKFGEYPGVPSFDAKCAVDAILKIFDKDGFELSGKGLLTDLKIATVPFEPEYASKIYSNVMGRINTVRAGITSGFTLTDGLKMNLDSDADVQVINSLKKEMEAQLAEIKDNLKTELTKKINEASGGALGQFDSLDDIKTKLTGSLSTATGFEKQLNQKRTEAEKQLKGKATDEAKKQLGNQLKNLF</sequence>
<proteinExistence type="predicted"/>
<keyword evidence="1" id="KW-0175">Coiled coil</keyword>
<gene>
    <name evidence="3" type="ORF">SAMN04487977_102616</name>
</gene>
<dbReference type="STRING" id="163.SAMN04487775_101219"/>
<dbReference type="Proteomes" id="UP000182360">
    <property type="component" value="Unassembled WGS sequence"/>
</dbReference>